<comment type="subcellular location">
    <subcellularLocation>
        <location evidence="1">Membrane</location>
        <topology evidence="1">Multi-pass membrane protein</topology>
    </subcellularLocation>
</comment>
<dbReference type="Proteomes" id="UP000594454">
    <property type="component" value="Chromosome 1"/>
</dbReference>
<proteinExistence type="predicted"/>
<feature type="transmembrane region" description="Helical" evidence="9">
    <location>
        <begin position="78"/>
        <end position="98"/>
    </location>
</feature>
<feature type="transmembrane region" description="Helical" evidence="9">
    <location>
        <begin position="225"/>
        <end position="250"/>
    </location>
</feature>
<dbReference type="OrthoDB" id="513400at2759"/>
<evidence type="ECO:0000256" key="7">
    <source>
        <dbReference type="SAM" id="Coils"/>
    </source>
</evidence>
<feature type="domain" description="Amino acid transporter transmembrane" evidence="10">
    <location>
        <begin position="7"/>
        <end position="387"/>
    </location>
</feature>
<reference evidence="11 12" key="1">
    <citation type="submission" date="2020-11" db="EMBL/GenBank/DDBJ databases">
        <authorList>
            <person name="Wallbank WR R."/>
            <person name="Pardo Diaz C."/>
            <person name="Kozak K."/>
            <person name="Martin S."/>
            <person name="Jiggins C."/>
            <person name="Moest M."/>
            <person name="Warren A I."/>
            <person name="Generalovic N T."/>
            <person name="Byers J.R.P. K."/>
            <person name="Montejo-Kovacevich G."/>
            <person name="Yen C E."/>
        </authorList>
    </citation>
    <scope>NUCLEOTIDE SEQUENCE [LARGE SCALE GENOMIC DNA]</scope>
</reference>
<dbReference type="Pfam" id="PF01490">
    <property type="entry name" value="Aa_trans"/>
    <property type="match status" value="1"/>
</dbReference>
<feature type="compositionally biased region" description="Low complexity" evidence="8">
    <location>
        <begin position="817"/>
        <end position="826"/>
    </location>
</feature>
<evidence type="ECO:0000256" key="8">
    <source>
        <dbReference type="SAM" id="MobiDB-lite"/>
    </source>
</evidence>
<feature type="compositionally biased region" description="Basic and acidic residues" evidence="8">
    <location>
        <begin position="605"/>
        <end position="632"/>
    </location>
</feature>
<evidence type="ECO:0000256" key="1">
    <source>
        <dbReference type="ARBA" id="ARBA00004141"/>
    </source>
</evidence>
<evidence type="ECO:0000313" key="11">
    <source>
        <dbReference type="EMBL" id="CAD7078035.1"/>
    </source>
</evidence>
<feature type="transmembrane region" description="Helical" evidence="9">
    <location>
        <begin position="144"/>
        <end position="164"/>
    </location>
</feature>
<evidence type="ECO:0000256" key="3">
    <source>
        <dbReference type="ARBA" id="ARBA00022692"/>
    </source>
</evidence>
<feature type="region of interest" description="Disordered" evidence="8">
    <location>
        <begin position="862"/>
        <end position="890"/>
    </location>
</feature>
<protein>
    <recommendedName>
        <fullName evidence="10">Amino acid transporter transmembrane domain-containing protein</fullName>
    </recommendedName>
</protein>
<feature type="transmembrane region" description="Helical" evidence="9">
    <location>
        <begin position="31"/>
        <end position="53"/>
    </location>
</feature>
<feature type="compositionally biased region" description="Basic and acidic residues" evidence="8">
    <location>
        <begin position="763"/>
        <end position="815"/>
    </location>
</feature>
<evidence type="ECO:0000256" key="6">
    <source>
        <dbReference type="ARBA" id="ARBA00023136"/>
    </source>
</evidence>
<feature type="region of interest" description="Disordered" evidence="8">
    <location>
        <begin position="452"/>
        <end position="490"/>
    </location>
</feature>
<dbReference type="GO" id="GO:0016020">
    <property type="term" value="C:membrane"/>
    <property type="evidence" value="ECO:0007669"/>
    <property type="project" value="UniProtKB-SubCell"/>
</dbReference>
<accession>A0A7R8UC37</accession>
<dbReference type="InterPro" id="IPR013057">
    <property type="entry name" value="AA_transpt_TM"/>
</dbReference>
<feature type="compositionally biased region" description="Basic and acidic residues" evidence="8">
    <location>
        <begin position="480"/>
        <end position="490"/>
    </location>
</feature>
<evidence type="ECO:0000313" key="12">
    <source>
        <dbReference type="Proteomes" id="UP000594454"/>
    </source>
</evidence>
<dbReference type="OMA" id="CLMLKIV"/>
<feature type="coiled-coil region" evidence="7">
    <location>
        <begin position="490"/>
        <end position="585"/>
    </location>
</feature>
<keyword evidence="6 9" id="KW-0472">Membrane</keyword>
<feature type="region of interest" description="Disordered" evidence="8">
    <location>
        <begin position="605"/>
        <end position="646"/>
    </location>
</feature>
<name>A0A7R8UC37_HERIL</name>
<gene>
    <name evidence="11" type="ORF">HERILL_LOCUS1328</name>
</gene>
<evidence type="ECO:0000259" key="10">
    <source>
        <dbReference type="Pfam" id="PF01490"/>
    </source>
</evidence>
<dbReference type="FunCoup" id="A0A7R8UC37">
    <property type="interactions" value="66"/>
</dbReference>
<feature type="transmembrane region" description="Helical" evidence="9">
    <location>
        <begin position="311"/>
        <end position="329"/>
    </location>
</feature>
<feature type="transmembrane region" description="Helical" evidence="9">
    <location>
        <begin position="335"/>
        <end position="357"/>
    </location>
</feature>
<dbReference type="GO" id="GO:0015179">
    <property type="term" value="F:L-amino acid transmembrane transporter activity"/>
    <property type="evidence" value="ECO:0007669"/>
    <property type="project" value="TreeGrafter"/>
</dbReference>
<sequence length="890" mass="99584">MTHTGYIMTLANSIIGVGILAMPFCFQKCGIILSIVLLVLSNLVTRVSCHYLLKSSLLTRKRSFEFLALYAFGPPGKLLVELCIIGYLIGTCIAYFVVIGDLGPQIVSKIFNIVATENLRTWIMIVVTFLCIIPLGLLKNVDSLSAVCTASVGFYFCLVVKVMFEAKTHLLSGDWMHHVDYWKPSGILQCLPIFSMALACQMQLFEVVESVNGATLEKLNEIVRLATGICTGVYIFVGLFGYVAFCTQPFSGNILVNFSPSFVSDAIKMGFVLSVAFSFPLAIFPCRASIYSLLYRRGHSDSTGYIPEARFKWITISIVVMALVTGLLIPSIELVIGLVGSTIGVAICVMFPAQCFMKVQKKESTEKMLAQFIFISGFFLMILGTYANLHAIEEKRSSGLVIDAPKITPSPELLHSENVKLDGDFQKILKTQSPEVKPNADKVDIKEVVVQERVDPMPKAPKEEDSPKVDPLPAAPNGEPVDKPNVEEKLEKKEEVVKDIDLDIKKSEKKVDIIQDEVKNEINKDAIKKEEEAVAEEEKKKENIEEIKQAKNELKQTKELLEKKVIELQQELAKQNLETQHLVQEKLGVIADKVGEIERKVNLEAENKIEKDKDVQEEKQKDETEKIEKLPSKIEPTAAAEKAIIEPNPKAQKEVIVENIPLTEDKKVSEKGPILTMLIDKLQKNASVAETPQKKEHTNNTVYEPMSYKVGEAMNQENHLVSDNLKNKNAPMPLPLFLNVTLHKSIEKKAESNKLVESDVKDTKNLKPEKLDKPSIDGNMEMKKQPEKDEKDIELENIKAIRRDILEAAPNKDDTTQPSVPSQPSSNILREKRNIVDKEFCVNWDLEKDYCRDKIVKNELLSQNNPAALGSEMKAPPFGRDLKSVDEDAD</sequence>
<feature type="compositionally biased region" description="Basic and acidic residues" evidence="8">
    <location>
        <begin position="452"/>
        <end position="468"/>
    </location>
</feature>
<evidence type="ECO:0000256" key="4">
    <source>
        <dbReference type="ARBA" id="ARBA00022970"/>
    </source>
</evidence>
<dbReference type="PANTHER" id="PTHR22950:SF646">
    <property type="entry name" value="SODIUM-COUPLED NEUTRAL AMINO ACID TRANSPORTER 10-RELATED"/>
    <property type="match status" value="1"/>
</dbReference>
<keyword evidence="12" id="KW-1185">Reference proteome</keyword>
<dbReference type="PANTHER" id="PTHR22950">
    <property type="entry name" value="AMINO ACID TRANSPORTER"/>
    <property type="match status" value="1"/>
</dbReference>
<organism evidence="11 12">
    <name type="scientific">Hermetia illucens</name>
    <name type="common">Black soldier fly</name>
    <dbReference type="NCBI Taxonomy" id="343691"/>
    <lineage>
        <taxon>Eukaryota</taxon>
        <taxon>Metazoa</taxon>
        <taxon>Ecdysozoa</taxon>
        <taxon>Arthropoda</taxon>
        <taxon>Hexapoda</taxon>
        <taxon>Insecta</taxon>
        <taxon>Pterygota</taxon>
        <taxon>Neoptera</taxon>
        <taxon>Endopterygota</taxon>
        <taxon>Diptera</taxon>
        <taxon>Brachycera</taxon>
        <taxon>Stratiomyomorpha</taxon>
        <taxon>Stratiomyidae</taxon>
        <taxon>Hermetiinae</taxon>
        <taxon>Hermetia</taxon>
    </lineage>
</organism>
<evidence type="ECO:0000256" key="9">
    <source>
        <dbReference type="SAM" id="Phobius"/>
    </source>
</evidence>
<feature type="transmembrane region" description="Helical" evidence="9">
    <location>
        <begin position="119"/>
        <end position="138"/>
    </location>
</feature>
<feature type="transmembrane region" description="Helical" evidence="9">
    <location>
        <begin position="369"/>
        <end position="389"/>
    </location>
</feature>
<dbReference type="EMBL" id="LR899009">
    <property type="protein sequence ID" value="CAD7078035.1"/>
    <property type="molecule type" value="Genomic_DNA"/>
</dbReference>
<evidence type="ECO:0000256" key="5">
    <source>
        <dbReference type="ARBA" id="ARBA00022989"/>
    </source>
</evidence>
<evidence type="ECO:0000256" key="2">
    <source>
        <dbReference type="ARBA" id="ARBA00022448"/>
    </source>
</evidence>
<feature type="region of interest" description="Disordered" evidence="8">
    <location>
        <begin position="763"/>
        <end position="831"/>
    </location>
</feature>
<keyword evidence="3 9" id="KW-0812">Transmembrane</keyword>
<keyword evidence="5 9" id="KW-1133">Transmembrane helix</keyword>
<feature type="compositionally biased region" description="Basic and acidic residues" evidence="8">
    <location>
        <begin position="880"/>
        <end position="890"/>
    </location>
</feature>
<feature type="transmembrane region" description="Helical" evidence="9">
    <location>
        <begin position="6"/>
        <end position="24"/>
    </location>
</feature>
<keyword evidence="2" id="KW-0813">Transport</keyword>
<dbReference type="InParanoid" id="A0A7R8UC37"/>
<dbReference type="AlphaFoldDB" id="A0A7R8UC37"/>
<keyword evidence="7" id="KW-0175">Coiled coil</keyword>
<feature type="transmembrane region" description="Helical" evidence="9">
    <location>
        <begin position="270"/>
        <end position="290"/>
    </location>
</feature>
<keyword evidence="4" id="KW-0029">Amino-acid transport</keyword>